<proteinExistence type="predicted"/>
<protein>
    <submittedName>
        <fullName evidence="1">Uncharacterized protein</fullName>
    </submittedName>
</protein>
<name>A0ACC2IMQ4_9PLEO</name>
<organism evidence="1 2">
    <name type="scientific">Boeremia exigua</name>
    <dbReference type="NCBI Taxonomy" id="749465"/>
    <lineage>
        <taxon>Eukaryota</taxon>
        <taxon>Fungi</taxon>
        <taxon>Dikarya</taxon>
        <taxon>Ascomycota</taxon>
        <taxon>Pezizomycotina</taxon>
        <taxon>Dothideomycetes</taxon>
        <taxon>Pleosporomycetidae</taxon>
        <taxon>Pleosporales</taxon>
        <taxon>Pleosporineae</taxon>
        <taxon>Didymellaceae</taxon>
        <taxon>Boeremia</taxon>
    </lineage>
</organism>
<comment type="caution">
    <text evidence="1">The sequence shown here is derived from an EMBL/GenBank/DDBJ whole genome shotgun (WGS) entry which is preliminary data.</text>
</comment>
<reference evidence="1" key="1">
    <citation type="submission" date="2022-11" db="EMBL/GenBank/DDBJ databases">
        <title>Genome Sequence of Boeremia exigua.</title>
        <authorList>
            <person name="Buettner E."/>
        </authorList>
    </citation>
    <scope>NUCLEOTIDE SEQUENCE</scope>
    <source>
        <strain evidence="1">CU02</strain>
    </source>
</reference>
<gene>
    <name evidence="1" type="ORF">OPT61_g2176</name>
</gene>
<accession>A0ACC2IMQ4</accession>
<evidence type="ECO:0000313" key="1">
    <source>
        <dbReference type="EMBL" id="KAJ8116396.1"/>
    </source>
</evidence>
<sequence>MPPAPRVSVRKKHGLRLGLRSMICTVGPQKKQYKLHEDLIFKSSPFFHRGVQPKRRDIEGDCPICHEELQEGIDALTYCSASCGGNFHHKCFAQWKRQSNAKAKCPLCRYDWVTPSNQTVHLTNTSERGFEIYVEWLYRGRILAENNDTNKCFEDLINAYITGMEVDDRSFCYAVLQSMIEVAIEDDTFPDSNVVNLAYSKTSNPSNLRKLLVEVYVRSNLTASHLRDYWDTFSREFLCDLTLFLMDAASPDKRTWTLEALTECLLP</sequence>
<dbReference type="Proteomes" id="UP001153331">
    <property type="component" value="Unassembled WGS sequence"/>
</dbReference>
<keyword evidence="2" id="KW-1185">Reference proteome</keyword>
<evidence type="ECO:0000313" key="2">
    <source>
        <dbReference type="Proteomes" id="UP001153331"/>
    </source>
</evidence>
<dbReference type="EMBL" id="JAPHNI010000096">
    <property type="protein sequence ID" value="KAJ8116396.1"/>
    <property type="molecule type" value="Genomic_DNA"/>
</dbReference>